<evidence type="ECO:0000313" key="3">
    <source>
        <dbReference type="Proteomes" id="UP000799539"/>
    </source>
</evidence>
<dbReference type="AlphaFoldDB" id="A0A6A6FKG1"/>
<dbReference type="OrthoDB" id="10321741at2759"/>
<protein>
    <submittedName>
        <fullName evidence="2">Uncharacterized protein</fullName>
    </submittedName>
</protein>
<feature type="region of interest" description="Disordered" evidence="1">
    <location>
        <begin position="1"/>
        <end position="23"/>
    </location>
</feature>
<evidence type="ECO:0000313" key="2">
    <source>
        <dbReference type="EMBL" id="KAF2213942.1"/>
    </source>
</evidence>
<proteinExistence type="predicted"/>
<reference evidence="2" key="1">
    <citation type="journal article" date="2020" name="Stud. Mycol.">
        <title>101 Dothideomycetes genomes: a test case for predicting lifestyles and emergence of pathogens.</title>
        <authorList>
            <person name="Haridas S."/>
            <person name="Albert R."/>
            <person name="Binder M."/>
            <person name="Bloem J."/>
            <person name="Labutti K."/>
            <person name="Salamov A."/>
            <person name="Andreopoulos B."/>
            <person name="Baker S."/>
            <person name="Barry K."/>
            <person name="Bills G."/>
            <person name="Bluhm B."/>
            <person name="Cannon C."/>
            <person name="Castanera R."/>
            <person name="Culley D."/>
            <person name="Daum C."/>
            <person name="Ezra D."/>
            <person name="Gonzalez J."/>
            <person name="Henrissat B."/>
            <person name="Kuo A."/>
            <person name="Liang C."/>
            <person name="Lipzen A."/>
            <person name="Lutzoni F."/>
            <person name="Magnuson J."/>
            <person name="Mondo S."/>
            <person name="Nolan M."/>
            <person name="Ohm R."/>
            <person name="Pangilinan J."/>
            <person name="Park H.-J."/>
            <person name="Ramirez L."/>
            <person name="Alfaro M."/>
            <person name="Sun H."/>
            <person name="Tritt A."/>
            <person name="Yoshinaga Y."/>
            <person name="Zwiers L.-H."/>
            <person name="Turgeon B."/>
            <person name="Goodwin S."/>
            <person name="Spatafora J."/>
            <person name="Crous P."/>
            <person name="Grigoriev I."/>
        </authorList>
    </citation>
    <scope>NUCLEOTIDE SEQUENCE</scope>
    <source>
        <strain evidence="2">SCOH1-5</strain>
    </source>
</reference>
<keyword evidence="3" id="KW-1185">Reference proteome</keyword>
<dbReference type="Proteomes" id="UP000799539">
    <property type="component" value="Unassembled WGS sequence"/>
</dbReference>
<name>A0A6A6FKG1_9PEZI</name>
<organism evidence="2 3">
    <name type="scientific">Cercospora zeae-maydis SCOH1-5</name>
    <dbReference type="NCBI Taxonomy" id="717836"/>
    <lineage>
        <taxon>Eukaryota</taxon>
        <taxon>Fungi</taxon>
        <taxon>Dikarya</taxon>
        <taxon>Ascomycota</taxon>
        <taxon>Pezizomycotina</taxon>
        <taxon>Dothideomycetes</taxon>
        <taxon>Dothideomycetidae</taxon>
        <taxon>Mycosphaerellales</taxon>
        <taxon>Mycosphaerellaceae</taxon>
        <taxon>Cercospora</taxon>
    </lineage>
</organism>
<accession>A0A6A6FKG1</accession>
<dbReference type="EMBL" id="ML992669">
    <property type="protein sequence ID" value="KAF2213942.1"/>
    <property type="molecule type" value="Genomic_DNA"/>
</dbReference>
<evidence type="ECO:0000256" key="1">
    <source>
        <dbReference type="SAM" id="MobiDB-lite"/>
    </source>
</evidence>
<sequence>MAVDASARQLLSQSRTEERRRTPRIKVATSRTAYNMQHWPGSRGRRFPSTTRLPFYRGLSDPRFRSGIYHREEQALANNLQRYGLEGSWMYESAYGGERGAIANSLWYNNALDQFMGMQMPGAGGYPGGWY</sequence>
<gene>
    <name evidence="2" type="ORF">CERZMDRAFT_95968</name>
</gene>